<dbReference type="InterPro" id="IPR001173">
    <property type="entry name" value="Glyco_trans_2-like"/>
</dbReference>
<dbReference type="InterPro" id="IPR029044">
    <property type="entry name" value="Nucleotide-diphossugar_trans"/>
</dbReference>
<feature type="domain" description="Glycosyltransferase 2-like" evidence="4">
    <location>
        <begin position="10"/>
        <end position="111"/>
    </location>
</feature>
<gene>
    <name evidence="6" type="primary">pglI_1</name>
    <name evidence="6" type="ORF">Enr13x_11400</name>
</gene>
<dbReference type="Pfam" id="PF00535">
    <property type="entry name" value="Glycos_transf_2"/>
    <property type="match status" value="1"/>
</dbReference>
<protein>
    <submittedName>
        <fullName evidence="6">GalNAc(5)-diNAcBac-PP-undecaprenol beta-1,3-glucosyltransferase</fullName>
        <ecNumber evidence="6">2.4.1.293</ecNumber>
    </submittedName>
</protein>
<evidence type="ECO:0000256" key="2">
    <source>
        <dbReference type="ARBA" id="ARBA00022676"/>
    </source>
</evidence>
<reference evidence="6 7" key="1">
    <citation type="submission" date="2019-03" db="EMBL/GenBank/DDBJ databases">
        <title>Deep-cultivation of Planctomycetes and their phenomic and genomic characterization uncovers novel biology.</title>
        <authorList>
            <person name="Wiegand S."/>
            <person name="Jogler M."/>
            <person name="Boedeker C."/>
            <person name="Pinto D."/>
            <person name="Vollmers J."/>
            <person name="Rivas-Marin E."/>
            <person name="Kohn T."/>
            <person name="Peeters S.H."/>
            <person name="Heuer A."/>
            <person name="Rast P."/>
            <person name="Oberbeckmann S."/>
            <person name="Bunk B."/>
            <person name="Jeske O."/>
            <person name="Meyerdierks A."/>
            <person name="Storesund J.E."/>
            <person name="Kallscheuer N."/>
            <person name="Luecker S."/>
            <person name="Lage O.M."/>
            <person name="Pohl T."/>
            <person name="Merkel B.J."/>
            <person name="Hornburger P."/>
            <person name="Mueller R.-W."/>
            <person name="Bruemmer F."/>
            <person name="Labrenz M."/>
            <person name="Spormann A.M."/>
            <person name="Op den Camp H."/>
            <person name="Overmann J."/>
            <person name="Amann R."/>
            <person name="Jetten M.S.M."/>
            <person name="Mascher T."/>
            <person name="Medema M.H."/>
            <person name="Devos D.P."/>
            <person name="Kaster A.-K."/>
            <person name="Ovreas L."/>
            <person name="Rohde M."/>
            <person name="Galperin M.Y."/>
            <person name="Jogler C."/>
        </authorList>
    </citation>
    <scope>NUCLEOTIDE SEQUENCE [LARGE SCALE GENOMIC DNA]</scope>
    <source>
        <strain evidence="6 7">Enr13</strain>
    </source>
</reference>
<comment type="similarity">
    <text evidence="1">Belongs to the glycosyltransferase 2 family.</text>
</comment>
<sequence>MSSISPQKMSVVIPTYNRTDDLCRCLECLAPYFAEDRGCSDSFAVEVIVSDDACDKSLEMLLADRFSWCRYFTGPGQGPAANRNSGARHARGDWLVFTDDDCLPRPGWIDAYAKYTGEFDVLEGKTTSNRKRVRLSETAPINEYGGCLWSCNFAIRRSLFVELDGFDEEYLFWKEDQDLQQRILKSGRVIKFLPDACVVHPWKAPRAISKEHMVFAATRMFWEKHEAKPSSEAAYFIRAGVASFVKVTLPGVWRYSGKGVPYAALLNLAWITEGLRVLVRK</sequence>
<evidence type="ECO:0000256" key="1">
    <source>
        <dbReference type="ARBA" id="ARBA00006739"/>
    </source>
</evidence>
<dbReference type="CDD" id="cd00761">
    <property type="entry name" value="Glyco_tranf_GTA_type"/>
    <property type="match status" value="1"/>
</dbReference>
<dbReference type="InterPro" id="IPR027791">
    <property type="entry name" value="Galactosyl_T_C"/>
</dbReference>
<name>A0A518HKB3_9BACT</name>
<keyword evidence="7" id="KW-1185">Reference proteome</keyword>
<evidence type="ECO:0000256" key="3">
    <source>
        <dbReference type="ARBA" id="ARBA00022679"/>
    </source>
</evidence>
<accession>A0A518HKB3</accession>
<dbReference type="Proteomes" id="UP000319004">
    <property type="component" value="Chromosome"/>
</dbReference>
<dbReference type="EC" id="2.4.1.293" evidence="6"/>
<dbReference type="AlphaFoldDB" id="A0A518HKB3"/>
<evidence type="ECO:0000259" key="5">
    <source>
        <dbReference type="Pfam" id="PF02709"/>
    </source>
</evidence>
<dbReference type="GO" id="GO:0016757">
    <property type="term" value="F:glycosyltransferase activity"/>
    <property type="evidence" value="ECO:0007669"/>
    <property type="project" value="UniProtKB-KW"/>
</dbReference>
<dbReference type="KEGG" id="snep:Enr13x_11400"/>
<keyword evidence="3 6" id="KW-0808">Transferase</keyword>
<evidence type="ECO:0000313" key="7">
    <source>
        <dbReference type="Proteomes" id="UP000319004"/>
    </source>
</evidence>
<dbReference type="OrthoDB" id="9781367at2"/>
<proteinExistence type="inferred from homology"/>
<evidence type="ECO:0000313" key="6">
    <source>
        <dbReference type="EMBL" id="QDV41302.1"/>
    </source>
</evidence>
<keyword evidence="2 6" id="KW-0328">Glycosyltransferase</keyword>
<feature type="domain" description="Galactosyltransferase C-terminal" evidence="5">
    <location>
        <begin position="148"/>
        <end position="194"/>
    </location>
</feature>
<dbReference type="PANTHER" id="PTHR43179:SF12">
    <property type="entry name" value="GALACTOFURANOSYLTRANSFERASE GLFT2"/>
    <property type="match status" value="1"/>
</dbReference>
<dbReference type="PANTHER" id="PTHR43179">
    <property type="entry name" value="RHAMNOSYLTRANSFERASE WBBL"/>
    <property type="match status" value="1"/>
</dbReference>
<dbReference type="Gene3D" id="3.90.550.10">
    <property type="entry name" value="Spore Coat Polysaccharide Biosynthesis Protein SpsA, Chain A"/>
    <property type="match status" value="1"/>
</dbReference>
<dbReference type="Pfam" id="PF02709">
    <property type="entry name" value="Glyco_transf_7C"/>
    <property type="match status" value="1"/>
</dbReference>
<organism evidence="6 7">
    <name type="scientific">Stieleria neptunia</name>
    <dbReference type="NCBI Taxonomy" id="2527979"/>
    <lineage>
        <taxon>Bacteria</taxon>
        <taxon>Pseudomonadati</taxon>
        <taxon>Planctomycetota</taxon>
        <taxon>Planctomycetia</taxon>
        <taxon>Pirellulales</taxon>
        <taxon>Pirellulaceae</taxon>
        <taxon>Stieleria</taxon>
    </lineage>
</organism>
<dbReference type="SUPFAM" id="SSF53448">
    <property type="entry name" value="Nucleotide-diphospho-sugar transferases"/>
    <property type="match status" value="1"/>
</dbReference>
<evidence type="ECO:0000259" key="4">
    <source>
        <dbReference type="Pfam" id="PF00535"/>
    </source>
</evidence>
<dbReference type="RefSeq" id="WP_145385043.1">
    <property type="nucleotide sequence ID" value="NZ_CP037423.1"/>
</dbReference>
<dbReference type="EMBL" id="CP037423">
    <property type="protein sequence ID" value="QDV41302.1"/>
    <property type="molecule type" value="Genomic_DNA"/>
</dbReference>